<dbReference type="AlphaFoldDB" id="L1MYI2"/>
<name>L1MYI2_9BACT</name>
<evidence type="ECO:0000313" key="1">
    <source>
        <dbReference type="EMBL" id="EKX96147.1"/>
    </source>
</evidence>
<dbReference type="InterPro" id="IPR011050">
    <property type="entry name" value="Pectin_lyase_fold/virulence"/>
</dbReference>
<dbReference type="HOGENOM" id="CLU_615171_0_0_10"/>
<dbReference type="RefSeq" id="WP_009161409.1">
    <property type="nucleotide sequence ID" value="NZ_KB290963.1"/>
</dbReference>
<dbReference type="EMBL" id="AMEP01000164">
    <property type="protein sequence ID" value="EKX96147.1"/>
    <property type="molecule type" value="Genomic_DNA"/>
</dbReference>
<dbReference type="OrthoDB" id="1080022at2"/>
<dbReference type="Proteomes" id="UP000010433">
    <property type="component" value="Unassembled WGS sequence"/>
</dbReference>
<protein>
    <submittedName>
        <fullName evidence="1">Uncharacterized protein</fullName>
    </submittedName>
</protein>
<evidence type="ECO:0000313" key="2">
    <source>
        <dbReference type="Proteomes" id="UP000010433"/>
    </source>
</evidence>
<sequence length="445" mass="49498">MKTRNNMPHCISATIKKKMLGVLTVLVGMVLTVSALSSCEPKETFVEENTALPPVTPQEIVRVAPDDGVVRINSLTKAIAANGDAVYELERGGIYYLEGKNVINKNVIIRAAKGTGELPTIQPLSDEQGQLNADMLRFEANVTFKNIYFNGKDAASNNMMQRLFRTDKADLRITFDSCFVENCRNFCIYANGTGGKFYIKNSTFRNLALTSDPANGRLFDGRGKQQDTISIVNSTIYNVTGHLIRFDNAIMNYFELKNNTVYNVGFHFQINYAMTAVIENNIIANMGWKAATKASSAVFWDVSEFTADKNHRPEDMRITIRNNNLFTVDAIKALYTKYPNNFERQPLNATGQNLITKGLLVYTNNISEVLTFDNAPALPMAYIEKYFEVGSKGMSKFADLPFYVDENGIDGFTNGQTFTFRYPSTAQSATASTTGGRLGSSMWSN</sequence>
<dbReference type="InterPro" id="IPR012334">
    <property type="entry name" value="Pectin_lyas_fold"/>
</dbReference>
<dbReference type="Gene3D" id="2.160.20.10">
    <property type="entry name" value="Single-stranded right-handed beta-helix, Pectin lyase-like"/>
    <property type="match status" value="1"/>
</dbReference>
<organism evidence="1 2">
    <name type="scientific">Hoylesella saccharolytica F0055</name>
    <dbReference type="NCBI Taxonomy" id="1127699"/>
    <lineage>
        <taxon>Bacteria</taxon>
        <taxon>Pseudomonadati</taxon>
        <taxon>Bacteroidota</taxon>
        <taxon>Bacteroidia</taxon>
        <taxon>Bacteroidales</taxon>
        <taxon>Prevotellaceae</taxon>
        <taxon>Hoylesella</taxon>
    </lineage>
</organism>
<gene>
    <name evidence="1" type="ORF">HMPREF9151_02549</name>
</gene>
<comment type="caution">
    <text evidence="1">The sequence shown here is derived from an EMBL/GenBank/DDBJ whole genome shotgun (WGS) entry which is preliminary data.</text>
</comment>
<keyword evidence="2" id="KW-1185">Reference proteome</keyword>
<reference evidence="1 2" key="1">
    <citation type="submission" date="2012-05" db="EMBL/GenBank/DDBJ databases">
        <authorList>
            <person name="Weinstock G."/>
            <person name="Sodergren E."/>
            <person name="Lobos E.A."/>
            <person name="Fulton L."/>
            <person name="Fulton R."/>
            <person name="Courtney L."/>
            <person name="Fronick C."/>
            <person name="O'Laughlin M."/>
            <person name="Godfrey J."/>
            <person name="Wilson R.M."/>
            <person name="Miner T."/>
            <person name="Farmer C."/>
            <person name="Delehaunty K."/>
            <person name="Cordes M."/>
            <person name="Minx P."/>
            <person name="Tomlinson C."/>
            <person name="Chen J."/>
            <person name="Wollam A."/>
            <person name="Pepin K.H."/>
            <person name="Bhonagiri V."/>
            <person name="Zhang X."/>
            <person name="Suruliraj S."/>
            <person name="Warren W."/>
            <person name="Mitreva M."/>
            <person name="Mardis E.R."/>
            <person name="Wilson R.K."/>
        </authorList>
    </citation>
    <scope>NUCLEOTIDE SEQUENCE [LARGE SCALE GENOMIC DNA]</scope>
    <source>
        <strain evidence="1 2">F0055</strain>
    </source>
</reference>
<dbReference type="SUPFAM" id="SSF51126">
    <property type="entry name" value="Pectin lyase-like"/>
    <property type="match status" value="1"/>
</dbReference>
<accession>L1MYI2</accession>
<dbReference type="PATRIC" id="fig|1127699.3.peg.2342"/>
<proteinExistence type="predicted"/>
<dbReference type="STRING" id="1127699.HMPREF9151_02549"/>